<dbReference type="Proteomes" id="UP000829401">
    <property type="component" value="Chromosome"/>
</dbReference>
<dbReference type="GO" id="GO:0003677">
    <property type="term" value="F:DNA binding"/>
    <property type="evidence" value="ECO:0007669"/>
    <property type="project" value="InterPro"/>
</dbReference>
<evidence type="ECO:0000313" key="3">
    <source>
        <dbReference type="Proteomes" id="UP000829401"/>
    </source>
</evidence>
<organism evidence="2 3">
    <name type="scientific">Alicyclobacillus acidoterrestris (strain ATCC 49025 / DSM 3922 / CIP 106132 / NCIMB 13137 / GD3B)</name>
    <dbReference type="NCBI Taxonomy" id="1356854"/>
    <lineage>
        <taxon>Bacteria</taxon>
        <taxon>Bacillati</taxon>
        <taxon>Bacillota</taxon>
        <taxon>Bacilli</taxon>
        <taxon>Bacillales</taxon>
        <taxon>Alicyclobacillaceae</taxon>
        <taxon>Alicyclobacillus</taxon>
    </lineage>
</organism>
<name>A0A9E6ZRK0_ALIAG</name>
<dbReference type="GO" id="GO:0004803">
    <property type="term" value="F:transposase activity"/>
    <property type="evidence" value="ECO:0007669"/>
    <property type="project" value="InterPro"/>
</dbReference>
<protein>
    <submittedName>
        <fullName evidence="2">Transposase</fullName>
    </submittedName>
</protein>
<keyword evidence="3" id="KW-1185">Reference proteome</keyword>
<proteinExistence type="predicted"/>
<dbReference type="OrthoDB" id="9791273at2"/>
<dbReference type="AlphaFoldDB" id="A0A9E6ZRK0"/>
<accession>A0A9E6ZRK0</accession>
<dbReference type="GO" id="GO:0006313">
    <property type="term" value="P:DNA transposition"/>
    <property type="evidence" value="ECO:0007669"/>
    <property type="project" value="InterPro"/>
</dbReference>
<dbReference type="Pfam" id="PF04986">
    <property type="entry name" value="Y2_Tnp"/>
    <property type="match status" value="1"/>
</dbReference>
<evidence type="ECO:0000313" key="2">
    <source>
        <dbReference type="EMBL" id="UNO47869.1"/>
    </source>
</evidence>
<dbReference type="EMBL" id="CP080467">
    <property type="protein sequence ID" value="UNO47869.1"/>
    <property type="molecule type" value="Genomic_DNA"/>
</dbReference>
<gene>
    <name evidence="2" type="ORF">K1I37_14400</name>
</gene>
<reference evidence="3" key="1">
    <citation type="journal article" date="2022" name="G3 (Bethesda)">
        <title>Unveiling the complete genome sequence of Alicyclobacillus acidoterrestris DSM 3922T, a taint-producing strain.</title>
        <authorList>
            <person name="Leonardo I.C."/>
            <person name="Barreto Crespo M.T."/>
            <person name="Gaspar F.B."/>
        </authorList>
    </citation>
    <scope>NUCLEOTIDE SEQUENCE [LARGE SCALE GENOMIC DNA]</scope>
    <source>
        <strain evidence="3">DSM 3922</strain>
    </source>
</reference>
<dbReference type="KEGG" id="aaco:K1I37_14400"/>
<evidence type="ECO:0000259" key="1">
    <source>
        <dbReference type="Pfam" id="PF04986"/>
    </source>
</evidence>
<dbReference type="InterPro" id="IPR007069">
    <property type="entry name" value="Transposase_32"/>
</dbReference>
<feature type="domain" description="Transposase IS801/IS1294" evidence="1">
    <location>
        <begin position="28"/>
        <end position="63"/>
    </location>
</feature>
<sequence length="65" mass="7755">MQNYWFHRSLLPIRLHLQQALLHGGILMEWVTDCKSPFKDPAHVVEYLGRYPHRVAISNSRFSHR</sequence>